<proteinExistence type="predicted"/>
<gene>
    <name evidence="1" type="ORF">Slin15195_G081330</name>
</gene>
<organism evidence="1 2">
    <name type="scientific">Septoria linicola</name>
    <dbReference type="NCBI Taxonomy" id="215465"/>
    <lineage>
        <taxon>Eukaryota</taxon>
        <taxon>Fungi</taxon>
        <taxon>Dikarya</taxon>
        <taxon>Ascomycota</taxon>
        <taxon>Pezizomycotina</taxon>
        <taxon>Dothideomycetes</taxon>
        <taxon>Dothideomycetidae</taxon>
        <taxon>Mycosphaerellales</taxon>
        <taxon>Mycosphaerellaceae</taxon>
        <taxon>Septoria</taxon>
    </lineage>
</organism>
<keyword evidence="2" id="KW-1185">Reference proteome</keyword>
<keyword evidence="1" id="KW-0378">Hydrolase</keyword>
<name>A0A9Q9ASW3_9PEZI</name>
<dbReference type="EMBL" id="CP099423">
    <property type="protein sequence ID" value="USW54814.1"/>
    <property type="molecule type" value="Genomic_DNA"/>
</dbReference>
<dbReference type="InterPro" id="IPR029058">
    <property type="entry name" value="AB_hydrolase_fold"/>
</dbReference>
<sequence>MGHSMGASQAVAVATYHPRIFEALVLIDPAMTMTAGETIPAMIKYALSKPETFKSYEAAEKNVHKHPFFKRWHPAAKQKYIETAFHIEPTTLYPERDGTLKPKTSVFAETRGITRPNLQHAHVAKPPTTLQGYSIPDVDTSSPYTGPGYNPFSRQAYAWLGQLRPATQFILGKGSKVNPVSELEGRTNFTGSRVGGLGGVKAGNVKSVTVSGGHFLPMTNPEQTAEEAASWMAERIEKWRSAEKQFSGSFDQRDRAEKQALEPEVAKTFKNWDGKL</sequence>
<dbReference type="GO" id="GO:0016787">
    <property type="term" value="F:hydrolase activity"/>
    <property type="evidence" value="ECO:0007669"/>
    <property type="project" value="UniProtKB-KW"/>
</dbReference>
<protein>
    <submittedName>
        <fullName evidence="1">Alpha/Beta hydrolase</fullName>
    </submittedName>
</protein>
<reference evidence="1" key="1">
    <citation type="submission" date="2022-06" db="EMBL/GenBank/DDBJ databases">
        <title>Complete genome sequences of two strains of the flax pathogen Septoria linicola.</title>
        <authorList>
            <person name="Lapalu N."/>
            <person name="Simon A."/>
            <person name="Demenou B."/>
            <person name="Paumier D."/>
            <person name="Guillot M.-P."/>
            <person name="Gout L."/>
            <person name="Valade R."/>
        </authorList>
    </citation>
    <scope>NUCLEOTIDE SEQUENCE</scope>
    <source>
        <strain evidence="1">SE15195</strain>
    </source>
</reference>
<dbReference type="SUPFAM" id="SSF53474">
    <property type="entry name" value="alpha/beta-Hydrolases"/>
    <property type="match status" value="2"/>
</dbReference>
<evidence type="ECO:0000313" key="1">
    <source>
        <dbReference type="EMBL" id="USW54814.1"/>
    </source>
</evidence>
<evidence type="ECO:0000313" key="2">
    <source>
        <dbReference type="Proteomes" id="UP001056384"/>
    </source>
</evidence>
<dbReference type="AlphaFoldDB" id="A0A9Q9ASW3"/>
<dbReference type="Gene3D" id="3.40.50.1820">
    <property type="entry name" value="alpha/beta hydrolase"/>
    <property type="match status" value="1"/>
</dbReference>
<dbReference type="Proteomes" id="UP001056384">
    <property type="component" value="Chromosome 6"/>
</dbReference>
<accession>A0A9Q9ASW3</accession>